<feature type="transmembrane region" description="Helical" evidence="2">
    <location>
        <begin position="169"/>
        <end position="187"/>
    </location>
</feature>
<feature type="transmembrane region" description="Helical" evidence="2">
    <location>
        <begin position="137"/>
        <end position="157"/>
    </location>
</feature>
<protein>
    <recommendedName>
        <fullName evidence="3">VanZ-like domain-containing protein</fullName>
    </recommendedName>
</protein>
<feature type="transmembrane region" description="Helical" evidence="2">
    <location>
        <begin position="88"/>
        <end position="117"/>
    </location>
</feature>
<keyword evidence="5" id="KW-1185">Reference proteome</keyword>
<organism evidence="4 5">
    <name type="scientific">Kitasatospora kifunensis</name>
    <name type="common">Streptomyces kifunensis</name>
    <dbReference type="NCBI Taxonomy" id="58351"/>
    <lineage>
        <taxon>Bacteria</taxon>
        <taxon>Bacillati</taxon>
        <taxon>Actinomycetota</taxon>
        <taxon>Actinomycetes</taxon>
        <taxon>Kitasatosporales</taxon>
        <taxon>Streptomycetaceae</taxon>
        <taxon>Kitasatospora</taxon>
    </lineage>
</organism>
<keyword evidence="2" id="KW-1133">Transmembrane helix</keyword>
<sequence>MTPAILRANAGLIPVFAVLGLIAVAAAWWLAPRRGLDRRPAVLFALCLAGELTTTLYPSAHSSTASHICSYSKDLLSAFGSHQGLLNVALYVPLALSAVLLLDRALITLAGCWLLSAGTETAQALLPLGRACDSQDFVTNATGALLGVALVLGWRWARRRAFVPPPRRELLRSGALLGAGGLVVLAVQSAAVSPRWEVGGLTSVQSSEKRALAAKDAALVYGPGTQVVAVQEEAAVGSVPDLLIVNTRTAQLTIEWPSGQLNRGTDFSSPSSVSSAASSVDGGGSDAQARTVADAFAQQWYAAELAGTTVRVYQADPSKTRRTVEYRRYRADGLLEPMRLDIQVDPGGKIAQFSSRNVADPQLVPVTVSRQVAVATVGAAHPGAVLNAGLVAALVGTQWRPCWSVTLANASDPKSPGTSYQVDAVTDALVEPSPAP</sequence>
<comment type="caution">
    <text evidence="4">The sequence shown here is derived from an EMBL/GenBank/DDBJ whole genome shotgun (WGS) entry which is preliminary data.</text>
</comment>
<dbReference type="EMBL" id="JACHJV010000001">
    <property type="protein sequence ID" value="MBB4924007.1"/>
    <property type="molecule type" value="Genomic_DNA"/>
</dbReference>
<keyword evidence="2" id="KW-0472">Membrane</keyword>
<evidence type="ECO:0000313" key="5">
    <source>
        <dbReference type="Proteomes" id="UP000540506"/>
    </source>
</evidence>
<name>A0A7W7R233_KITKI</name>
<evidence type="ECO:0000313" key="4">
    <source>
        <dbReference type="EMBL" id="MBB4924007.1"/>
    </source>
</evidence>
<evidence type="ECO:0000256" key="2">
    <source>
        <dbReference type="SAM" id="Phobius"/>
    </source>
</evidence>
<gene>
    <name evidence="4" type="ORF">FHR34_003000</name>
</gene>
<dbReference type="AlphaFoldDB" id="A0A7W7R233"/>
<dbReference type="Proteomes" id="UP000540506">
    <property type="component" value="Unassembled WGS sequence"/>
</dbReference>
<feature type="transmembrane region" description="Helical" evidence="2">
    <location>
        <begin position="12"/>
        <end position="31"/>
    </location>
</feature>
<dbReference type="RefSeq" id="WP_184936023.1">
    <property type="nucleotide sequence ID" value="NZ_JACHJV010000001.1"/>
</dbReference>
<feature type="region of interest" description="Disordered" evidence="1">
    <location>
        <begin position="261"/>
        <end position="283"/>
    </location>
</feature>
<proteinExistence type="predicted"/>
<feature type="domain" description="VanZ-like" evidence="3">
    <location>
        <begin position="72"/>
        <end position="152"/>
    </location>
</feature>
<feature type="compositionally biased region" description="Low complexity" evidence="1">
    <location>
        <begin position="268"/>
        <end position="280"/>
    </location>
</feature>
<dbReference type="InterPro" id="IPR006976">
    <property type="entry name" value="VanZ-like"/>
</dbReference>
<keyword evidence="2" id="KW-0812">Transmembrane</keyword>
<evidence type="ECO:0000256" key="1">
    <source>
        <dbReference type="SAM" id="MobiDB-lite"/>
    </source>
</evidence>
<reference evidence="4 5" key="1">
    <citation type="submission" date="2020-08" db="EMBL/GenBank/DDBJ databases">
        <title>Sequencing the genomes of 1000 actinobacteria strains.</title>
        <authorList>
            <person name="Klenk H.-P."/>
        </authorList>
    </citation>
    <scope>NUCLEOTIDE SEQUENCE [LARGE SCALE GENOMIC DNA]</scope>
    <source>
        <strain evidence="4 5">DSM 41654</strain>
    </source>
</reference>
<accession>A0A7W7R233</accession>
<dbReference type="Pfam" id="PF04892">
    <property type="entry name" value="VanZ"/>
    <property type="match status" value="1"/>
</dbReference>
<evidence type="ECO:0000259" key="3">
    <source>
        <dbReference type="Pfam" id="PF04892"/>
    </source>
</evidence>